<comment type="similarity">
    <text evidence="3">Belongs to the epsin family.</text>
</comment>
<protein>
    <recommendedName>
        <fullName evidence="7">ENTH domain-containing protein</fullName>
    </recommendedName>
</protein>
<dbReference type="Gene3D" id="1.25.40.90">
    <property type="match status" value="1"/>
</dbReference>
<keyword evidence="5" id="KW-0968">Cytoplasmic vesicle</keyword>
<comment type="caution">
    <text evidence="8">The sequence shown here is derived from an EMBL/GenBank/DDBJ whole genome shotgun (WGS) entry which is preliminary data.</text>
</comment>
<evidence type="ECO:0000256" key="6">
    <source>
        <dbReference type="SAM" id="MobiDB-lite"/>
    </source>
</evidence>
<feature type="compositionally biased region" description="Low complexity" evidence="6">
    <location>
        <begin position="343"/>
        <end position="355"/>
    </location>
</feature>
<evidence type="ECO:0000256" key="3">
    <source>
        <dbReference type="ARBA" id="ARBA00010130"/>
    </source>
</evidence>
<evidence type="ECO:0000313" key="9">
    <source>
        <dbReference type="Proteomes" id="UP000886520"/>
    </source>
</evidence>
<dbReference type="PROSITE" id="PS50942">
    <property type="entry name" value="ENTH"/>
    <property type="match status" value="1"/>
</dbReference>
<dbReference type="FunFam" id="1.25.40.90:FF:000006">
    <property type="entry name" value="Clathrin interactor 1"/>
    <property type="match status" value="1"/>
</dbReference>
<gene>
    <name evidence="8" type="ORF">GOP47_0009580</name>
</gene>
<organism evidence="8 9">
    <name type="scientific">Adiantum capillus-veneris</name>
    <name type="common">Maidenhair fern</name>
    <dbReference type="NCBI Taxonomy" id="13818"/>
    <lineage>
        <taxon>Eukaryota</taxon>
        <taxon>Viridiplantae</taxon>
        <taxon>Streptophyta</taxon>
        <taxon>Embryophyta</taxon>
        <taxon>Tracheophyta</taxon>
        <taxon>Polypodiopsida</taxon>
        <taxon>Polypodiidae</taxon>
        <taxon>Polypodiales</taxon>
        <taxon>Pteridineae</taxon>
        <taxon>Pteridaceae</taxon>
        <taxon>Vittarioideae</taxon>
        <taxon>Adiantum</taxon>
    </lineage>
</organism>
<dbReference type="GO" id="GO:0030276">
    <property type="term" value="F:clathrin binding"/>
    <property type="evidence" value="ECO:0007669"/>
    <property type="project" value="TreeGrafter"/>
</dbReference>
<dbReference type="GO" id="GO:0030125">
    <property type="term" value="C:clathrin vesicle coat"/>
    <property type="evidence" value="ECO:0007669"/>
    <property type="project" value="TreeGrafter"/>
</dbReference>
<evidence type="ECO:0000256" key="2">
    <source>
        <dbReference type="ARBA" id="ARBA00004555"/>
    </source>
</evidence>
<feature type="compositionally biased region" description="Polar residues" evidence="6">
    <location>
        <begin position="381"/>
        <end position="393"/>
    </location>
</feature>
<dbReference type="PANTHER" id="PTHR12276">
    <property type="entry name" value="EPSIN/ENT-RELATED"/>
    <property type="match status" value="1"/>
</dbReference>
<proteinExistence type="inferred from homology"/>
<dbReference type="OrthoDB" id="4033880at2759"/>
<dbReference type="CDD" id="cd03571">
    <property type="entry name" value="ENTH"/>
    <property type="match status" value="1"/>
</dbReference>
<evidence type="ECO:0000259" key="7">
    <source>
        <dbReference type="PROSITE" id="PS50942"/>
    </source>
</evidence>
<name>A0A9D4ZHC4_ADICA</name>
<evidence type="ECO:0000256" key="5">
    <source>
        <dbReference type="ARBA" id="ARBA00023329"/>
    </source>
</evidence>
<feature type="compositionally biased region" description="Polar residues" evidence="6">
    <location>
        <begin position="356"/>
        <end position="370"/>
    </location>
</feature>
<keyword evidence="4" id="KW-0333">Golgi apparatus</keyword>
<feature type="region of interest" description="Disordered" evidence="6">
    <location>
        <begin position="150"/>
        <end position="393"/>
    </location>
</feature>
<dbReference type="GO" id="GO:0005886">
    <property type="term" value="C:plasma membrane"/>
    <property type="evidence" value="ECO:0007669"/>
    <property type="project" value="TreeGrafter"/>
</dbReference>
<keyword evidence="9" id="KW-1185">Reference proteome</keyword>
<feature type="compositionally biased region" description="Basic and acidic residues" evidence="6">
    <location>
        <begin position="200"/>
        <end position="288"/>
    </location>
</feature>
<dbReference type="Proteomes" id="UP000886520">
    <property type="component" value="Chromosome 9"/>
</dbReference>
<dbReference type="InterPro" id="IPR013809">
    <property type="entry name" value="ENTH"/>
</dbReference>
<dbReference type="EMBL" id="JABFUD020000009">
    <property type="protein sequence ID" value="KAI5075504.1"/>
    <property type="molecule type" value="Genomic_DNA"/>
</dbReference>
<dbReference type="Pfam" id="PF01417">
    <property type="entry name" value="ENTH"/>
    <property type="match status" value="1"/>
</dbReference>
<dbReference type="GO" id="GO:0005543">
    <property type="term" value="F:phospholipid binding"/>
    <property type="evidence" value="ECO:0007669"/>
    <property type="project" value="TreeGrafter"/>
</dbReference>
<feature type="compositionally biased region" description="Basic and acidic residues" evidence="6">
    <location>
        <begin position="150"/>
        <end position="162"/>
    </location>
</feature>
<feature type="compositionally biased region" description="Basic and acidic residues" evidence="6">
    <location>
        <begin position="295"/>
        <end position="312"/>
    </location>
</feature>
<sequence>MDLKKAFDQTVREFKREVNKVLKVPEIEQKVLDVTSNEPWGPHGTVMADIAQATRNYNDYQMIMAIIWKRINDTGRNWRHVYKALTLSEFLVAHGSERVIDELREHAYQLSTLADFQYIDSNGRDQGLNVRKKSVSLVALVNDKEKIREARQKAAENRDKYRGVSSTGGMYKPSSYHSTGGSYGGDRYEEDSYGSNSRYGNREDDRYGRDRDGDRSRDEDRYSRDWDRSGRDSDRSSRGDRYKDEYSRDYDREEDRYNSRRGDDRQSDKYRSYERDRDRAYDDDDRHSSRSGGGRGDEYGADERRADRKPADPRMMTAPPSYEEALGSPDYRAEEQRDGGGLAAAVARASKSNASQVNNAPKAPSTQSQSDDFDEFDPRASSATSAPTFQVDQPFSQAEQGGAVRVLSPGPVTSLSTALSSSSSDLFGDPGTYGLPPAAAVMRDLDGDVFGDNPFKAETLALTNTSITSAAVNPPLSVTGNGGVATVSVSTNSFGAYTPATTSIPSPPMPAVMMSTNSFSAYAAPPSLVPSQSIPAPPSVPSQSVPAIFASGNLFGDDSFAAAFGSTSSAPPTAASFTTSVASQANQFQATPSTSANGARPVVASFNTSTAPQMNQNLVAPTAASQPLYSIATQGQKPNPLPAMKSQQEKKFETKSSVWADTLSKGLVDLNIAGPKSNPLADIGIDFDLLRTERIKEERATAKTSTVNMGRAMGSGSGLGLAGAGAIAPPAAPVLMTNVGSLMVSWPLFMRMKT</sequence>
<dbReference type="GO" id="GO:0005794">
    <property type="term" value="C:Golgi apparatus"/>
    <property type="evidence" value="ECO:0007669"/>
    <property type="project" value="UniProtKB-SubCell"/>
</dbReference>
<dbReference type="InterPro" id="IPR008942">
    <property type="entry name" value="ENTH_VHS"/>
</dbReference>
<evidence type="ECO:0000313" key="8">
    <source>
        <dbReference type="EMBL" id="KAI5075504.1"/>
    </source>
</evidence>
<dbReference type="AlphaFoldDB" id="A0A9D4ZHC4"/>
<evidence type="ECO:0000256" key="4">
    <source>
        <dbReference type="ARBA" id="ARBA00023034"/>
    </source>
</evidence>
<dbReference type="GO" id="GO:0006897">
    <property type="term" value="P:endocytosis"/>
    <property type="evidence" value="ECO:0007669"/>
    <property type="project" value="TreeGrafter"/>
</dbReference>
<reference evidence="8" key="1">
    <citation type="submission" date="2021-01" db="EMBL/GenBank/DDBJ databases">
        <title>Adiantum capillus-veneris genome.</title>
        <authorList>
            <person name="Fang Y."/>
            <person name="Liao Q."/>
        </authorList>
    </citation>
    <scope>NUCLEOTIDE SEQUENCE</scope>
    <source>
        <strain evidence="8">H3</strain>
        <tissue evidence="8">Leaf</tissue>
    </source>
</reference>
<dbReference type="PANTHER" id="PTHR12276:SF91">
    <property type="entry name" value="CLATHRIN INTERACTOR EPSIN 2-RELATED"/>
    <property type="match status" value="1"/>
</dbReference>
<comment type="subcellular location">
    <subcellularLocation>
        <location evidence="1">Cytoplasmic vesicle</location>
        <location evidence="1">Clathrin-coated vesicle</location>
    </subcellularLocation>
    <subcellularLocation>
        <location evidence="2">Golgi apparatus</location>
    </subcellularLocation>
</comment>
<accession>A0A9D4ZHC4</accession>
<evidence type="ECO:0000256" key="1">
    <source>
        <dbReference type="ARBA" id="ARBA00004132"/>
    </source>
</evidence>
<feature type="domain" description="ENTH" evidence="7">
    <location>
        <begin position="19"/>
        <end position="151"/>
    </location>
</feature>
<dbReference type="SUPFAM" id="SSF48464">
    <property type="entry name" value="ENTH/VHS domain"/>
    <property type="match status" value="1"/>
</dbReference>
<dbReference type="SMART" id="SM00273">
    <property type="entry name" value="ENTH"/>
    <property type="match status" value="1"/>
</dbReference>
<dbReference type="GO" id="GO:0005768">
    <property type="term" value="C:endosome"/>
    <property type="evidence" value="ECO:0007669"/>
    <property type="project" value="TreeGrafter"/>
</dbReference>